<feature type="region of interest" description="Disordered" evidence="4">
    <location>
        <begin position="1635"/>
        <end position="1707"/>
    </location>
</feature>
<feature type="compositionally biased region" description="Acidic residues" evidence="4">
    <location>
        <begin position="2446"/>
        <end position="2456"/>
    </location>
</feature>
<feature type="compositionally biased region" description="Low complexity" evidence="4">
    <location>
        <begin position="2154"/>
        <end position="2163"/>
    </location>
</feature>
<protein>
    <recommendedName>
        <fullName evidence="5">Protein kinase domain-containing protein</fullName>
    </recommendedName>
</protein>
<feature type="compositionally biased region" description="Basic and acidic residues" evidence="4">
    <location>
        <begin position="962"/>
        <end position="977"/>
    </location>
</feature>
<feature type="region of interest" description="Disordered" evidence="4">
    <location>
        <begin position="2141"/>
        <end position="2163"/>
    </location>
</feature>
<evidence type="ECO:0000256" key="1">
    <source>
        <dbReference type="ARBA" id="ARBA00022741"/>
    </source>
</evidence>
<keyword evidence="3" id="KW-0175">Coiled coil</keyword>
<dbReference type="InterPro" id="IPR051681">
    <property type="entry name" value="Ser/Thr_Kinases-Pseudokinases"/>
</dbReference>
<dbReference type="Pfam" id="PF07714">
    <property type="entry name" value="PK_Tyr_Ser-Thr"/>
    <property type="match status" value="1"/>
</dbReference>
<feature type="compositionally biased region" description="Pro residues" evidence="4">
    <location>
        <begin position="645"/>
        <end position="663"/>
    </location>
</feature>
<feature type="compositionally biased region" description="Low complexity" evidence="4">
    <location>
        <begin position="2072"/>
        <end position="2107"/>
    </location>
</feature>
<feature type="compositionally biased region" description="Basic residues" evidence="4">
    <location>
        <begin position="2506"/>
        <end position="2517"/>
    </location>
</feature>
<evidence type="ECO:0000256" key="2">
    <source>
        <dbReference type="ARBA" id="ARBA00022840"/>
    </source>
</evidence>
<feature type="coiled-coil region" evidence="3">
    <location>
        <begin position="2321"/>
        <end position="2348"/>
    </location>
</feature>
<dbReference type="PANTHER" id="PTHR44329:SF298">
    <property type="entry name" value="MIXED LINEAGE KINASE DOMAIN-LIKE PROTEIN"/>
    <property type="match status" value="1"/>
</dbReference>
<name>A0A9W6BK31_9CHLO</name>
<dbReference type="PANTHER" id="PTHR44329">
    <property type="entry name" value="SERINE/THREONINE-PROTEIN KINASE TNNI3K-RELATED"/>
    <property type="match status" value="1"/>
</dbReference>
<feature type="compositionally biased region" description="Low complexity" evidence="4">
    <location>
        <begin position="136"/>
        <end position="149"/>
    </location>
</feature>
<dbReference type="Proteomes" id="UP001165080">
    <property type="component" value="Unassembled WGS sequence"/>
</dbReference>
<dbReference type="CDD" id="cd13999">
    <property type="entry name" value="STKc_MAP3K-like"/>
    <property type="match status" value="1"/>
</dbReference>
<organism evidence="6 7">
    <name type="scientific">Pleodorina starrii</name>
    <dbReference type="NCBI Taxonomy" id="330485"/>
    <lineage>
        <taxon>Eukaryota</taxon>
        <taxon>Viridiplantae</taxon>
        <taxon>Chlorophyta</taxon>
        <taxon>core chlorophytes</taxon>
        <taxon>Chlorophyceae</taxon>
        <taxon>CS clade</taxon>
        <taxon>Chlamydomonadales</taxon>
        <taxon>Volvocaceae</taxon>
        <taxon>Pleodorina</taxon>
    </lineage>
</organism>
<feature type="region of interest" description="Disordered" evidence="4">
    <location>
        <begin position="1118"/>
        <end position="1144"/>
    </location>
</feature>
<feature type="region of interest" description="Disordered" evidence="4">
    <location>
        <begin position="723"/>
        <end position="822"/>
    </location>
</feature>
<comment type="caution">
    <text evidence="6">The sequence shown here is derived from an EMBL/GenBank/DDBJ whole genome shotgun (WGS) entry which is preliminary data.</text>
</comment>
<evidence type="ECO:0000256" key="3">
    <source>
        <dbReference type="SAM" id="Coils"/>
    </source>
</evidence>
<dbReference type="InterPro" id="IPR000719">
    <property type="entry name" value="Prot_kinase_dom"/>
</dbReference>
<feature type="region of interest" description="Disordered" evidence="4">
    <location>
        <begin position="1858"/>
        <end position="1880"/>
    </location>
</feature>
<feature type="compositionally biased region" description="Gly residues" evidence="4">
    <location>
        <begin position="1967"/>
        <end position="1982"/>
    </location>
</feature>
<feature type="compositionally biased region" description="Low complexity" evidence="4">
    <location>
        <begin position="1635"/>
        <end position="1645"/>
    </location>
</feature>
<feature type="region of interest" description="Disordered" evidence="4">
    <location>
        <begin position="1428"/>
        <end position="1562"/>
    </location>
</feature>
<dbReference type="PROSITE" id="PS50011">
    <property type="entry name" value="PROTEIN_KINASE_DOM"/>
    <property type="match status" value="1"/>
</dbReference>
<dbReference type="SMART" id="SM00220">
    <property type="entry name" value="S_TKc"/>
    <property type="match status" value="1"/>
</dbReference>
<feature type="compositionally biased region" description="Gly residues" evidence="4">
    <location>
        <begin position="2046"/>
        <end position="2056"/>
    </location>
</feature>
<feature type="region of interest" description="Disordered" evidence="4">
    <location>
        <begin position="1319"/>
        <end position="1362"/>
    </location>
</feature>
<feature type="region of interest" description="Disordered" evidence="4">
    <location>
        <begin position="613"/>
        <end position="683"/>
    </location>
</feature>
<evidence type="ECO:0000313" key="7">
    <source>
        <dbReference type="Proteomes" id="UP001165080"/>
    </source>
</evidence>
<feature type="region of interest" description="Disordered" evidence="4">
    <location>
        <begin position="2435"/>
        <end position="2533"/>
    </location>
</feature>
<dbReference type="PROSITE" id="PS00108">
    <property type="entry name" value="PROTEIN_KINASE_ST"/>
    <property type="match status" value="1"/>
</dbReference>
<feature type="compositionally biased region" description="Low complexity" evidence="4">
    <location>
        <begin position="1477"/>
        <end position="1495"/>
    </location>
</feature>
<keyword evidence="7" id="KW-1185">Reference proteome</keyword>
<feature type="region of interest" description="Disordered" evidence="4">
    <location>
        <begin position="127"/>
        <end position="161"/>
    </location>
</feature>
<evidence type="ECO:0000256" key="4">
    <source>
        <dbReference type="SAM" id="MobiDB-lite"/>
    </source>
</evidence>
<feature type="compositionally biased region" description="Acidic residues" evidence="4">
    <location>
        <begin position="1319"/>
        <end position="1338"/>
    </location>
</feature>
<dbReference type="Gene3D" id="1.10.510.10">
    <property type="entry name" value="Transferase(Phosphotransferase) domain 1"/>
    <property type="match status" value="1"/>
</dbReference>
<feature type="compositionally biased region" description="Low complexity" evidence="4">
    <location>
        <begin position="1017"/>
        <end position="1043"/>
    </location>
</feature>
<feature type="domain" description="Protein kinase" evidence="5">
    <location>
        <begin position="356"/>
        <end position="610"/>
    </location>
</feature>
<feature type="compositionally biased region" description="Basic and acidic residues" evidence="4">
    <location>
        <begin position="2482"/>
        <end position="2493"/>
    </location>
</feature>
<feature type="region of interest" description="Disordered" evidence="4">
    <location>
        <begin position="2361"/>
        <end position="2395"/>
    </location>
</feature>
<evidence type="ECO:0000259" key="5">
    <source>
        <dbReference type="PROSITE" id="PS50011"/>
    </source>
</evidence>
<feature type="compositionally biased region" description="Low complexity" evidence="4">
    <location>
        <begin position="1118"/>
        <end position="1127"/>
    </location>
</feature>
<feature type="compositionally biased region" description="Gly residues" evidence="4">
    <location>
        <begin position="1646"/>
        <end position="1659"/>
    </location>
</feature>
<accession>A0A9W6BK31</accession>
<dbReference type="EMBL" id="BRXU01000008">
    <property type="protein sequence ID" value="GLC53569.1"/>
    <property type="molecule type" value="Genomic_DNA"/>
</dbReference>
<feature type="compositionally biased region" description="Low complexity" evidence="4">
    <location>
        <begin position="922"/>
        <end position="959"/>
    </location>
</feature>
<gene>
    <name evidence="6" type="primary">PLESTB001225</name>
    <name evidence="6" type="ORF">PLESTB_000764000</name>
</gene>
<feature type="compositionally biased region" description="Basic residues" evidence="4">
    <location>
        <begin position="215"/>
        <end position="232"/>
    </location>
</feature>
<feature type="compositionally biased region" description="Low complexity" evidence="4">
    <location>
        <begin position="2010"/>
        <end position="2023"/>
    </location>
</feature>
<sequence length="2533" mass="258036">MPQLAPVVAGQELASAVIQDTVKYLGIQATGISRLNGPYLQVRPAGNNASDILLVGSWRAHFPPGGDGSGPVLDSLTTVLPKPSQTALLGQAPGNNAAPRAAAGAHPNLLTTPAAAAAAAASASSGDRALVDPKGQQRQGAGAAQVAAQAGGGGSPETMNLEYQARHHPGPVHGATQPLSLAGDRKGPIIEEYHSDSEAGAPEGAASDSPQQQHQQHHHGHHVHGHRHHHCRGQQGTAPGAQLTAPMEADPDRMMEDASAPQQAQPQEGGDQRPLSVNRVPWGDKQGVLEGSPGGSGRYANVQGPGLAMAGALASAAASRAAAAGSPRAGAIVPIVGSVLLSPRPRSEWELDPSKIAIGRRLAVGGFGEVFLAKYEGTLVAVKRLLATDSDTARRFVDEVHMLARLRHPNLLLFMGYTLTPEPSIVTEFMARGSLFHILRQAGNRPPELRMQRAVAMAVARGMAYLHSRMPPILHLDLKSPNVLVDDRWRVKIADFGLSRVRQRTYVSSGAAAGSPEWMAPEVLRCDHYAEAADVYSYGVILWELLTGQAPWADLNAMQVVGAVGFARRSLPDPAEGDAVLLRLCKACRAFEPSQRPTFAQVVESLESHLQPLAPPAVGSGPPAIAGQEAAAGFPPARTDAGKLPLPPMPAPPEPTAAAPPPEGTLQAAGNPTGAADGRGGFATSAPLTVADASAATRITRRHSLAASPDANDLLATAVRPVGGSGGSFTMGGGPPRLDARFASVHESPRSRRRYRSPRGEDMVGPPAITARLQDGRKTPSPRTSGGWWQGASEAREEQQQPAAQPQPQGPESGGPGVRLMPANASPFAAVAATDFGPESIRSLRKLHVDSVGGNAPVSDGGGVGNGTRDAIVDGVATAEPHPMDLGRPPARSVPPQLFSNGTPDALPLPRETAPEVPTSSAPADVKGGAGAAAAASAMPQDSGQSSPALGGQPQGQAQDSSPHDHPQEFIQHRHQEQAQPLDNRHQVPWQAEQQQPRQTEQQWEMQSATVLEQHSQKAQQQQYHHQQQQQQQLQEQQHQPDQVPGSASLGRQVQPGRLHGRPGHRRVNSDEASRLQYLHAAGNVSTATGVSGMAGAIGPSPQAQHPQPQQRVLGAVATGGPAPAAGAAGGVSSGGMAPPQFRRGRSLARNSAPMRYTYGGSSSGTVAALQLHQLQSPPRPRSIHGPVYVPTMHQQVLTANAEAAMGAVAHGAYQQPHLGATTPATPGGGSSGLASGAAALSLSPASDGTGLVSDAGGPRLAELRDRDLAAAGAAGGADPWPDTHSELSFAFILRDNVSVCSDDYIQCASLDRLPLLEESELTDPAGDDSDAAGEDDVGPQSEADAVAAAVAPSGGAEEFAAGPKAEADFELPCPFLHAGQPQQAQQLSGAKPLSPFAVEACARPPPAAPQENTPAPEADLWAALQSHSSGGLGRGSSGHHLGSQPNGGTGSPHQQHRVSGGDGSNAGCDAMQTGGSLPHSRQSSDSSRGSGQLDPSPRTDGDQAPKTHPRLPNGGGTTTYRSGRFKVTIEPACSDPPPPPLQHALPQPNQHLQQPFPAGDDQQLQQFQSLPQARHDAAAVPAGCCADCGIGEAADAGAGGCAPAAAWLPVSASLPVNGALSAAAPALPDAMSTEQAAAGPAAPNGGAGAGAGGNGGNASGLASPHGTGAAPTAVVTPLGESPSGASGRLRNGHHSHGNLHGELSGGPPVALNSVTMYRKGRFFVSHAAAGTHSLSVINPNAASACPAAGCGGGACTGAGGSGGASRAESLAEESEEHDAASGPTSPFACVTAAAVPFGRAGSQNGMMEGGAPSAPQAAKPSWAAVVAMGTAQDTPRQGPMSRQYSRGRFTVAESIVAAPTVDPRRTSSGSAGGDPPATAADLVWAQKPPCAAAAGVSAASSPQGSLAAALPPAFAGQDDSRSGGSVLKSQQQASLQAPMPALPRLAHLHVSRLQTASSCPDVGSAPAGGSGSGGSGCGGSGPHTAPASPKAENVVVRRVGRFTVREMEGGSNASSRGNSNSGTPVDAHPRADLQSAGQATTGVPQGRGGSAGGAAAGHVHGSPPEEGMVPSSHHSSSCSFASASGFSRSSSASHGLDGDLMQPPAGAALLPQAHGLQQPGSEPHTLKVLRVKSKGRFTVIDYEASPPPPPQPNLQLEQPEELQPAAPSLPIAQQQGEGGCGVAGPAVMGLPLPGWFNGAASPLPQPQSGAAAAAAVEAPPYAARPALAADQLAERAALQQAAGTLPDPQRGVVTGEGAADVGTPHGGVLHPPTANLPAAAASGGAGVQWAGMSAAGEVRGQVPVSWGMAGPQAPEQRAQLQADMERLVRERMERNALEQQRQRQERGHGGRHRLGRVALCQPAQAGPPGPQQREGREGDWDAAAGGDEDDLGNRCTYEVSFGDRLTIQISHGLQAGEDMAEEGEGGEDEDAVMVDVGIVHGDIGEGGESDSDSEAEGQRGEGREGEGSDDGLQPLQPPETPVHEPVHEREPASWDPAGDGADGVRRRRRRQQRRRGGYGSDGSSDYEDSMEF</sequence>
<keyword evidence="2" id="KW-0067">ATP-binding</keyword>
<feature type="region of interest" description="Disordered" evidence="4">
    <location>
        <begin position="1758"/>
        <end position="1786"/>
    </location>
</feature>
<dbReference type="InterPro" id="IPR001245">
    <property type="entry name" value="Ser-Thr/Tyr_kinase_cat_dom"/>
</dbReference>
<proteinExistence type="predicted"/>
<dbReference type="GO" id="GO:0005524">
    <property type="term" value="F:ATP binding"/>
    <property type="evidence" value="ECO:0007669"/>
    <property type="project" value="UniProtKB-KW"/>
</dbReference>
<feature type="compositionally biased region" description="Basic and acidic residues" evidence="4">
    <location>
        <begin position="2457"/>
        <end position="2467"/>
    </location>
</feature>
<dbReference type="InterPro" id="IPR011009">
    <property type="entry name" value="Kinase-like_dom_sf"/>
</dbReference>
<feature type="compositionally biased region" description="Low complexity" evidence="4">
    <location>
        <begin position="800"/>
        <end position="811"/>
    </location>
</feature>
<dbReference type="SUPFAM" id="SSF56112">
    <property type="entry name" value="Protein kinase-like (PK-like)"/>
    <property type="match status" value="1"/>
</dbReference>
<feature type="compositionally biased region" description="Gly residues" evidence="4">
    <location>
        <begin position="723"/>
        <end position="735"/>
    </location>
</feature>
<keyword evidence="1" id="KW-0547">Nucleotide-binding</keyword>
<feature type="region of interest" description="Disordered" evidence="4">
    <location>
        <begin position="1959"/>
        <end position="2107"/>
    </location>
</feature>
<feature type="region of interest" description="Disordered" evidence="4">
    <location>
        <begin position="197"/>
        <end position="297"/>
    </location>
</feature>
<dbReference type="InterPro" id="IPR008271">
    <property type="entry name" value="Ser/Thr_kinase_AS"/>
</dbReference>
<evidence type="ECO:0000313" key="6">
    <source>
        <dbReference type="EMBL" id="GLC53569.1"/>
    </source>
</evidence>
<feature type="region of interest" description="Disordered" evidence="4">
    <location>
        <begin position="1914"/>
        <end position="1937"/>
    </location>
</feature>
<feature type="region of interest" description="Disordered" evidence="4">
    <location>
        <begin position="879"/>
        <end position="1071"/>
    </location>
</feature>
<dbReference type="Gene3D" id="3.30.200.20">
    <property type="entry name" value="Phosphorylase Kinase, domain 1"/>
    <property type="match status" value="1"/>
</dbReference>
<feature type="compositionally biased region" description="Low complexity" evidence="4">
    <location>
        <begin position="987"/>
        <end position="1007"/>
    </location>
</feature>
<feature type="compositionally biased region" description="Low complexity" evidence="4">
    <location>
        <begin position="1342"/>
        <end position="1358"/>
    </location>
</feature>
<feature type="compositionally biased region" description="Low complexity" evidence="4">
    <location>
        <begin position="1543"/>
        <end position="1562"/>
    </location>
</feature>
<reference evidence="6 7" key="1">
    <citation type="journal article" date="2023" name="Commun. Biol.">
        <title>Reorganization of the ancestral sex-determining regions during the evolution of trioecy in Pleodorina starrii.</title>
        <authorList>
            <person name="Takahashi K."/>
            <person name="Suzuki S."/>
            <person name="Kawai-Toyooka H."/>
            <person name="Yamamoto K."/>
            <person name="Hamaji T."/>
            <person name="Ootsuki R."/>
            <person name="Yamaguchi H."/>
            <person name="Kawachi M."/>
            <person name="Higashiyama T."/>
            <person name="Nozaki H."/>
        </authorList>
    </citation>
    <scope>NUCLEOTIDE SEQUENCE [LARGE SCALE GENOMIC DNA]</scope>
    <source>
        <strain evidence="6 7">NIES-4479</strain>
    </source>
</reference>
<dbReference type="GO" id="GO:0004674">
    <property type="term" value="F:protein serine/threonine kinase activity"/>
    <property type="evidence" value="ECO:0007669"/>
    <property type="project" value="TreeGrafter"/>
</dbReference>